<proteinExistence type="predicted"/>
<accession>A0AAD4BY96</accession>
<dbReference type="EMBL" id="WHUW01000009">
    <property type="protein sequence ID" value="KAF8442430.1"/>
    <property type="molecule type" value="Genomic_DNA"/>
</dbReference>
<comment type="caution">
    <text evidence="2">The sequence shown here is derived from an EMBL/GenBank/DDBJ whole genome shotgun (WGS) entry which is preliminary data.</text>
</comment>
<name>A0AAD4BY96_BOLED</name>
<evidence type="ECO:0000313" key="2">
    <source>
        <dbReference type="EMBL" id="KAF8442430.1"/>
    </source>
</evidence>
<feature type="compositionally biased region" description="Basic residues" evidence="1">
    <location>
        <begin position="19"/>
        <end position="53"/>
    </location>
</feature>
<reference evidence="2" key="2">
    <citation type="journal article" date="2020" name="Nat. Commun.">
        <title>Large-scale genome sequencing of mycorrhizal fungi provides insights into the early evolution of symbiotic traits.</title>
        <authorList>
            <person name="Miyauchi S."/>
            <person name="Kiss E."/>
            <person name="Kuo A."/>
            <person name="Drula E."/>
            <person name="Kohler A."/>
            <person name="Sanchez-Garcia M."/>
            <person name="Morin E."/>
            <person name="Andreopoulos B."/>
            <person name="Barry K.W."/>
            <person name="Bonito G."/>
            <person name="Buee M."/>
            <person name="Carver A."/>
            <person name="Chen C."/>
            <person name="Cichocki N."/>
            <person name="Clum A."/>
            <person name="Culley D."/>
            <person name="Crous P.W."/>
            <person name="Fauchery L."/>
            <person name="Girlanda M."/>
            <person name="Hayes R.D."/>
            <person name="Keri Z."/>
            <person name="LaButti K."/>
            <person name="Lipzen A."/>
            <person name="Lombard V."/>
            <person name="Magnuson J."/>
            <person name="Maillard F."/>
            <person name="Murat C."/>
            <person name="Nolan M."/>
            <person name="Ohm R.A."/>
            <person name="Pangilinan J."/>
            <person name="Pereira M.F."/>
            <person name="Perotto S."/>
            <person name="Peter M."/>
            <person name="Pfister S."/>
            <person name="Riley R."/>
            <person name="Sitrit Y."/>
            <person name="Stielow J.B."/>
            <person name="Szollosi G."/>
            <person name="Zifcakova L."/>
            <person name="Stursova M."/>
            <person name="Spatafora J.W."/>
            <person name="Tedersoo L."/>
            <person name="Vaario L.M."/>
            <person name="Yamada A."/>
            <person name="Yan M."/>
            <person name="Wang P."/>
            <person name="Xu J."/>
            <person name="Bruns T."/>
            <person name="Baldrian P."/>
            <person name="Vilgalys R."/>
            <person name="Dunand C."/>
            <person name="Henrissat B."/>
            <person name="Grigoriev I.V."/>
            <person name="Hibbett D."/>
            <person name="Nagy L.G."/>
            <person name="Martin F.M."/>
        </authorList>
    </citation>
    <scope>NUCLEOTIDE SEQUENCE</scope>
    <source>
        <strain evidence="2">BED1</strain>
    </source>
</reference>
<evidence type="ECO:0000313" key="3">
    <source>
        <dbReference type="Proteomes" id="UP001194468"/>
    </source>
</evidence>
<feature type="region of interest" description="Disordered" evidence="1">
    <location>
        <begin position="1"/>
        <end position="64"/>
    </location>
</feature>
<dbReference type="Proteomes" id="UP001194468">
    <property type="component" value="Unassembled WGS sequence"/>
</dbReference>
<dbReference type="AlphaFoldDB" id="A0AAD4BY96"/>
<sequence>MQPSRVLRWKQRRQSDGGKRKRTSHSYVKRKKRLTGKRESRKKGDNRKRRIGRLRGVNRLTKRS</sequence>
<protein>
    <submittedName>
        <fullName evidence="2">Uncharacterized protein</fullName>
    </submittedName>
</protein>
<reference evidence="2" key="1">
    <citation type="submission" date="2019-10" db="EMBL/GenBank/DDBJ databases">
        <authorList>
            <consortium name="DOE Joint Genome Institute"/>
            <person name="Kuo A."/>
            <person name="Miyauchi S."/>
            <person name="Kiss E."/>
            <person name="Drula E."/>
            <person name="Kohler A."/>
            <person name="Sanchez-Garcia M."/>
            <person name="Andreopoulos B."/>
            <person name="Barry K.W."/>
            <person name="Bonito G."/>
            <person name="Buee M."/>
            <person name="Carver A."/>
            <person name="Chen C."/>
            <person name="Cichocki N."/>
            <person name="Clum A."/>
            <person name="Culley D."/>
            <person name="Crous P.W."/>
            <person name="Fauchery L."/>
            <person name="Girlanda M."/>
            <person name="Hayes R."/>
            <person name="Keri Z."/>
            <person name="LaButti K."/>
            <person name="Lipzen A."/>
            <person name="Lombard V."/>
            <person name="Magnuson J."/>
            <person name="Maillard F."/>
            <person name="Morin E."/>
            <person name="Murat C."/>
            <person name="Nolan M."/>
            <person name="Ohm R."/>
            <person name="Pangilinan J."/>
            <person name="Pereira M."/>
            <person name="Perotto S."/>
            <person name="Peter M."/>
            <person name="Riley R."/>
            <person name="Sitrit Y."/>
            <person name="Stielow B."/>
            <person name="Szollosi G."/>
            <person name="Zifcakova L."/>
            <person name="Stursova M."/>
            <person name="Spatafora J.W."/>
            <person name="Tedersoo L."/>
            <person name="Vaario L.-M."/>
            <person name="Yamada A."/>
            <person name="Yan M."/>
            <person name="Wang P."/>
            <person name="Xu J."/>
            <person name="Bruns T."/>
            <person name="Baldrian P."/>
            <person name="Vilgalys R."/>
            <person name="Henrissat B."/>
            <person name="Grigoriev I.V."/>
            <person name="Hibbett D."/>
            <person name="Nagy L.G."/>
            <person name="Martin F.M."/>
        </authorList>
    </citation>
    <scope>NUCLEOTIDE SEQUENCE</scope>
    <source>
        <strain evidence="2">BED1</strain>
    </source>
</reference>
<gene>
    <name evidence="2" type="ORF">L210DRAFT_3536581</name>
</gene>
<keyword evidence="3" id="KW-1185">Reference proteome</keyword>
<organism evidence="2 3">
    <name type="scientific">Boletus edulis BED1</name>
    <dbReference type="NCBI Taxonomy" id="1328754"/>
    <lineage>
        <taxon>Eukaryota</taxon>
        <taxon>Fungi</taxon>
        <taxon>Dikarya</taxon>
        <taxon>Basidiomycota</taxon>
        <taxon>Agaricomycotina</taxon>
        <taxon>Agaricomycetes</taxon>
        <taxon>Agaricomycetidae</taxon>
        <taxon>Boletales</taxon>
        <taxon>Boletineae</taxon>
        <taxon>Boletaceae</taxon>
        <taxon>Boletoideae</taxon>
        <taxon>Boletus</taxon>
    </lineage>
</organism>
<evidence type="ECO:0000256" key="1">
    <source>
        <dbReference type="SAM" id="MobiDB-lite"/>
    </source>
</evidence>